<evidence type="ECO:0000313" key="3">
    <source>
        <dbReference type="Proteomes" id="UP001085076"/>
    </source>
</evidence>
<protein>
    <submittedName>
        <fullName evidence="2">Uncharacterized protein</fullName>
    </submittedName>
</protein>
<evidence type="ECO:0000256" key="1">
    <source>
        <dbReference type="SAM" id="Phobius"/>
    </source>
</evidence>
<reference evidence="2" key="2">
    <citation type="journal article" date="2022" name="Hortic Res">
        <title>The genome of Dioscorea zingiberensis sheds light on the biosynthesis, origin and evolution of the medicinally important diosgenin saponins.</title>
        <authorList>
            <person name="Li Y."/>
            <person name="Tan C."/>
            <person name="Li Z."/>
            <person name="Guo J."/>
            <person name="Li S."/>
            <person name="Chen X."/>
            <person name="Wang C."/>
            <person name="Dai X."/>
            <person name="Yang H."/>
            <person name="Song W."/>
            <person name="Hou L."/>
            <person name="Xu J."/>
            <person name="Tong Z."/>
            <person name="Xu A."/>
            <person name="Yuan X."/>
            <person name="Wang W."/>
            <person name="Yang Q."/>
            <person name="Chen L."/>
            <person name="Sun Z."/>
            <person name="Wang K."/>
            <person name="Pan B."/>
            <person name="Chen J."/>
            <person name="Bao Y."/>
            <person name="Liu F."/>
            <person name="Qi X."/>
            <person name="Gang D.R."/>
            <person name="Wen J."/>
            <person name="Li J."/>
        </authorList>
    </citation>
    <scope>NUCLEOTIDE SEQUENCE</scope>
    <source>
        <strain evidence="2">Dzin_1.0</strain>
    </source>
</reference>
<evidence type="ECO:0000313" key="2">
    <source>
        <dbReference type="EMBL" id="KAJ0972848.1"/>
    </source>
</evidence>
<keyword evidence="3" id="KW-1185">Reference proteome</keyword>
<dbReference type="OrthoDB" id="770781at2759"/>
<keyword evidence="1" id="KW-1133">Transmembrane helix</keyword>
<accession>A0A9D5CHY0</accession>
<dbReference type="PANTHER" id="PTHR33728:SF3">
    <property type="entry name" value="MULTIDRUG RESISTANCE PROTEIN"/>
    <property type="match status" value="1"/>
</dbReference>
<feature type="transmembrane region" description="Helical" evidence="1">
    <location>
        <begin position="35"/>
        <end position="60"/>
    </location>
</feature>
<proteinExistence type="predicted"/>
<dbReference type="AlphaFoldDB" id="A0A9D5CHY0"/>
<dbReference type="PANTHER" id="PTHR33728">
    <property type="entry name" value="CTTNBP 2 AMINO-TERMINAL-LIKE PROTEIN"/>
    <property type="match status" value="1"/>
</dbReference>
<comment type="caution">
    <text evidence="2">The sequence shown here is derived from an EMBL/GenBank/DDBJ whole genome shotgun (WGS) entry which is preliminary data.</text>
</comment>
<gene>
    <name evidence="2" type="ORF">J5N97_020807</name>
</gene>
<keyword evidence="1" id="KW-0812">Transmembrane</keyword>
<reference evidence="2" key="1">
    <citation type="submission" date="2021-03" db="EMBL/GenBank/DDBJ databases">
        <authorList>
            <person name="Li Z."/>
            <person name="Yang C."/>
        </authorList>
    </citation>
    <scope>NUCLEOTIDE SEQUENCE</scope>
    <source>
        <strain evidence="2">Dzin_1.0</strain>
        <tissue evidence="2">Leaf</tissue>
    </source>
</reference>
<organism evidence="2 3">
    <name type="scientific">Dioscorea zingiberensis</name>
    <dbReference type="NCBI Taxonomy" id="325984"/>
    <lineage>
        <taxon>Eukaryota</taxon>
        <taxon>Viridiplantae</taxon>
        <taxon>Streptophyta</taxon>
        <taxon>Embryophyta</taxon>
        <taxon>Tracheophyta</taxon>
        <taxon>Spermatophyta</taxon>
        <taxon>Magnoliopsida</taxon>
        <taxon>Liliopsida</taxon>
        <taxon>Dioscoreales</taxon>
        <taxon>Dioscoreaceae</taxon>
        <taxon>Dioscorea</taxon>
    </lineage>
</organism>
<dbReference type="EMBL" id="JAGGNH010000005">
    <property type="protein sequence ID" value="KAJ0972848.1"/>
    <property type="molecule type" value="Genomic_DNA"/>
</dbReference>
<sequence length="133" mass="15056">MNGFGDRPKYWNADLSPSETNSRDSWKDLGTTMNAISFGFVATAILISMFLIMAIFEYLLRPRLSHDDQEMQQQTQARLRILGKFSTVKDVATPRPSDFSVVMPGQQYPTYLAQPAPLPCQREGMHWPSHSSS</sequence>
<name>A0A9D5CHY0_9LILI</name>
<keyword evidence="1" id="KW-0472">Membrane</keyword>
<dbReference type="Proteomes" id="UP001085076">
    <property type="component" value="Miscellaneous, Linkage group lg05"/>
</dbReference>